<comment type="caution">
    <text evidence="2">The sequence shown here is derived from an EMBL/GenBank/DDBJ whole genome shotgun (WGS) entry which is preliminary data.</text>
</comment>
<accession>A0ABD0VJF5</accession>
<gene>
    <name evidence="2" type="ORF">M5K25_006668</name>
</gene>
<dbReference type="AlphaFoldDB" id="A0ABD0VJF5"/>
<evidence type="ECO:0000256" key="1">
    <source>
        <dbReference type="SAM" id="MobiDB-lite"/>
    </source>
</evidence>
<feature type="region of interest" description="Disordered" evidence="1">
    <location>
        <begin position="1"/>
        <end position="34"/>
    </location>
</feature>
<dbReference type="EMBL" id="JANQDX010000006">
    <property type="protein sequence ID" value="KAL0922663.1"/>
    <property type="molecule type" value="Genomic_DNA"/>
</dbReference>
<organism evidence="2 3">
    <name type="scientific">Dendrobium thyrsiflorum</name>
    <name type="common">Pinecone-like raceme dendrobium</name>
    <name type="synonym">Orchid</name>
    <dbReference type="NCBI Taxonomy" id="117978"/>
    <lineage>
        <taxon>Eukaryota</taxon>
        <taxon>Viridiplantae</taxon>
        <taxon>Streptophyta</taxon>
        <taxon>Embryophyta</taxon>
        <taxon>Tracheophyta</taxon>
        <taxon>Spermatophyta</taxon>
        <taxon>Magnoliopsida</taxon>
        <taxon>Liliopsida</taxon>
        <taxon>Asparagales</taxon>
        <taxon>Orchidaceae</taxon>
        <taxon>Epidendroideae</taxon>
        <taxon>Malaxideae</taxon>
        <taxon>Dendrobiinae</taxon>
        <taxon>Dendrobium</taxon>
    </lineage>
</organism>
<reference evidence="2 3" key="1">
    <citation type="journal article" date="2024" name="Plant Biotechnol. J.">
        <title>Dendrobium thyrsiflorum genome and its molecular insights into genes involved in important horticultural traits.</title>
        <authorList>
            <person name="Chen B."/>
            <person name="Wang J.Y."/>
            <person name="Zheng P.J."/>
            <person name="Li K.L."/>
            <person name="Liang Y.M."/>
            <person name="Chen X.F."/>
            <person name="Zhang C."/>
            <person name="Zhao X."/>
            <person name="He X."/>
            <person name="Zhang G.Q."/>
            <person name="Liu Z.J."/>
            <person name="Xu Q."/>
        </authorList>
    </citation>
    <scope>NUCLEOTIDE SEQUENCE [LARGE SCALE GENOMIC DNA]</scope>
    <source>
        <strain evidence="2">GZMU011</strain>
    </source>
</reference>
<feature type="region of interest" description="Disordered" evidence="1">
    <location>
        <begin position="156"/>
        <end position="178"/>
    </location>
</feature>
<sequence>MHRLKDPAGRRNEQRNSKVKEEEDDRYGRNPLPVAHHLIQPSANQLRSTQPPEAACSKGLVSFAFRWPETPPHLQQKPTAPCTKPNLFPVKQLQIVKKPSSRQSFRPLTTQPRVALTRFPIREPPGNGNFSQANPAGRGTCPLTGDFAAKLHRWINDYNPGPSEPGDSPPNGTTKLWLWPAPVCSPMASNP</sequence>
<proteinExistence type="predicted"/>
<evidence type="ECO:0000313" key="3">
    <source>
        <dbReference type="Proteomes" id="UP001552299"/>
    </source>
</evidence>
<keyword evidence="3" id="KW-1185">Reference proteome</keyword>
<protein>
    <submittedName>
        <fullName evidence="2">Uncharacterized protein</fullName>
    </submittedName>
</protein>
<evidence type="ECO:0000313" key="2">
    <source>
        <dbReference type="EMBL" id="KAL0922663.1"/>
    </source>
</evidence>
<feature type="compositionally biased region" description="Basic and acidic residues" evidence="1">
    <location>
        <begin position="1"/>
        <end position="21"/>
    </location>
</feature>
<dbReference type="Proteomes" id="UP001552299">
    <property type="component" value="Unassembled WGS sequence"/>
</dbReference>
<name>A0ABD0VJF5_DENTH</name>